<feature type="non-terminal residue" evidence="1">
    <location>
        <position position="229"/>
    </location>
</feature>
<gene>
    <name evidence="1" type="ORF">S01H1_78503</name>
</gene>
<reference evidence="1" key="1">
    <citation type="journal article" date="2014" name="Front. Microbiol.">
        <title>High frequency of phylogenetically diverse reductive dehalogenase-homologous genes in deep subseafloor sedimentary metagenomes.</title>
        <authorList>
            <person name="Kawai M."/>
            <person name="Futagami T."/>
            <person name="Toyoda A."/>
            <person name="Takaki Y."/>
            <person name="Nishi S."/>
            <person name="Hori S."/>
            <person name="Arai W."/>
            <person name="Tsubouchi T."/>
            <person name="Morono Y."/>
            <person name="Uchiyama I."/>
            <person name="Ito T."/>
            <person name="Fujiyama A."/>
            <person name="Inagaki F."/>
            <person name="Takami H."/>
        </authorList>
    </citation>
    <scope>NUCLEOTIDE SEQUENCE</scope>
    <source>
        <strain evidence="1">Expedition CK06-06</strain>
    </source>
</reference>
<dbReference type="AlphaFoldDB" id="X0YBW7"/>
<name>X0YBW7_9ZZZZ</name>
<evidence type="ECO:0000313" key="1">
    <source>
        <dbReference type="EMBL" id="GAG46218.1"/>
    </source>
</evidence>
<protein>
    <submittedName>
        <fullName evidence="1">Uncharacterized protein</fullName>
    </submittedName>
</protein>
<comment type="caution">
    <text evidence="1">The sequence shown here is derived from an EMBL/GenBank/DDBJ whole genome shotgun (WGS) entry which is preliminary data.</text>
</comment>
<accession>X0YBW7</accession>
<dbReference type="EMBL" id="BARS01052840">
    <property type="protein sequence ID" value="GAG46218.1"/>
    <property type="molecule type" value="Genomic_DNA"/>
</dbReference>
<feature type="non-terminal residue" evidence="1">
    <location>
        <position position="1"/>
    </location>
</feature>
<organism evidence="1">
    <name type="scientific">marine sediment metagenome</name>
    <dbReference type="NCBI Taxonomy" id="412755"/>
    <lineage>
        <taxon>unclassified sequences</taxon>
        <taxon>metagenomes</taxon>
        <taxon>ecological metagenomes</taxon>
    </lineage>
</organism>
<proteinExistence type="predicted"/>
<sequence>DDLVFCDTTLSLGAFWNDGDDLNYQPAPAVGADFFQGPIVPSPGDTANASGIKIPDFKNLGMTSFAKYINGGPVELSDPENAQEVYHFVRGLNGLGGDVLDNTGAPTKFVHISDPEAGTGWIDGVDDAPADRRMLMNSGPFTIEPWQDTNGNGLADPGEPGVQEIVAGWMIAQSILNSVNSATQLKRIDKIAQLAFDLNFALPPVPPIPEVSVSNQEGQVVLKWADNAE</sequence>